<feature type="compositionally biased region" description="Basic and acidic residues" evidence="1">
    <location>
        <begin position="47"/>
        <end position="56"/>
    </location>
</feature>
<evidence type="ECO:0000313" key="2">
    <source>
        <dbReference type="EMBL" id="TKC38298.1"/>
    </source>
</evidence>
<dbReference type="Proteomes" id="UP000308365">
    <property type="component" value="Unassembled WGS sequence"/>
</dbReference>
<comment type="caution">
    <text evidence="2">The sequence shown here is derived from an EMBL/GenBank/DDBJ whole genome shotgun (WGS) entry which is preliminary data.</text>
</comment>
<feature type="compositionally biased region" description="Basic and acidic residues" evidence="1">
    <location>
        <begin position="82"/>
        <end position="103"/>
    </location>
</feature>
<feature type="region of interest" description="Disordered" evidence="1">
    <location>
        <begin position="79"/>
        <end position="111"/>
    </location>
</feature>
<feature type="region of interest" description="Disordered" evidence="1">
    <location>
        <begin position="30"/>
        <end position="56"/>
    </location>
</feature>
<feature type="non-terminal residue" evidence="2">
    <location>
        <position position="1"/>
    </location>
</feature>
<reference evidence="3" key="1">
    <citation type="journal article" date="2019" name="IScience">
        <title>Narwhal Genome Reveals Long-Term Low Genetic Diversity despite Current Large Abundance Size.</title>
        <authorList>
            <person name="Westbury M.V."/>
            <person name="Petersen B."/>
            <person name="Garde E."/>
            <person name="Heide-Jorgensen M.P."/>
            <person name="Lorenzen E.D."/>
        </authorList>
    </citation>
    <scope>NUCLEOTIDE SEQUENCE [LARGE SCALE GENOMIC DNA]</scope>
</reference>
<dbReference type="EMBL" id="RWIC01001016">
    <property type="protein sequence ID" value="TKC38298.1"/>
    <property type="molecule type" value="Genomic_DNA"/>
</dbReference>
<protein>
    <submittedName>
        <fullName evidence="2">Uncharacterized protein</fullName>
    </submittedName>
</protein>
<accession>A0A4U1EPF1</accession>
<sequence length="111" mass="12896">FKQLEVCEVSGALLIVEDAQSGQMTILCSRSQNHKSHEVEENEDEADSGRSSHQDSWEKMNIDLVVMIKEDQQANIVISKSWNREQDIKPKDKEKKRSDDLKKKEKKRKLN</sequence>
<evidence type="ECO:0000313" key="3">
    <source>
        <dbReference type="Proteomes" id="UP000308365"/>
    </source>
</evidence>
<proteinExistence type="predicted"/>
<organism evidence="2 3">
    <name type="scientific">Monodon monoceros</name>
    <name type="common">Narwhal</name>
    <name type="synonym">Ceratodon monodon</name>
    <dbReference type="NCBI Taxonomy" id="40151"/>
    <lineage>
        <taxon>Eukaryota</taxon>
        <taxon>Metazoa</taxon>
        <taxon>Chordata</taxon>
        <taxon>Craniata</taxon>
        <taxon>Vertebrata</taxon>
        <taxon>Euteleostomi</taxon>
        <taxon>Mammalia</taxon>
        <taxon>Eutheria</taxon>
        <taxon>Laurasiatheria</taxon>
        <taxon>Artiodactyla</taxon>
        <taxon>Whippomorpha</taxon>
        <taxon>Cetacea</taxon>
        <taxon>Odontoceti</taxon>
        <taxon>Monodontidae</taxon>
        <taxon>Monodon</taxon>
    </lineage>
</organism>
<name>A0A4U1EPF1_MONMO</name>
<gene>
    <name evidence="2" type="ORF">EI555_016637</name>
</gene>
<evidence type="ECO:0000256" key="1">
    <source>
        <dbReference type="SAM" id="MobiDB-lite"/>
    </source>
</evidence>
<dbReference type="AlphaFoldDB" id="A0A4U1EPF1"/>